<proteinExistence type="predicted"/>
<dbReference type="OrthoDB" id="48146at2759"/>
<dbReference type="Proteomes" id="UP000604046">
    <property type="component" value="Unassembled WGS sequence"/>
</dbReference>
<keyword evidence="2" id="KW-1185">Reference proteome</keyword>
<organism evidence="1 2">
    <name type="scientific">Symbiodinium natans</name>
    <dbReference type="NCBI Taxonomy" id="878477"/>
    <lineage>
        <taxon>Eukaryota</taxon>
        <taxon>Sar</taxon>
        <taxon>Alveolata</taxon>
        <taxon>Dinophyceae</taxon>
        <taxon>Suessiales</taxon>
        <taxon>Symbiodiniaceae</taxon>
        <taxon>Symbiodinium</taxon>
    </lineage>
</organism>
<dbReference type="AlphaFoldDB" id="A0A812RYM3"/>
<reference evidence="1" key="1">
    <citation type="submission" date="2021-02" db="EMBL/GenBank/DDBJ databases">
        <authorList>
            <person name="Dougan E. K."/>
            <person name="Rhodes N."/>
            <person name="Thang M."/>
            <person name="Chan C."/>
        </authorList>
    </citation>
    <scope>NUCLEOTIDE SEQUENCE</scope>
</reference>
<name>A0A812RYM3_9DINO</name>
<comment type="caution">
    <text evidence="1">The sequence shown here is derived from an EMBL/GenBank/DDBJ whole genome shotgun (WGS) entry which is preliminary data.</text>
</comment>
<gene>
    <name evidence="1" type="ORF">SNAT2548_LOCUS25252</name>
</gene>
<accession>A0A812RYM3</accession>
<sequence length="197" mass="22677">MELDDEFLVVWQGFSEMHGKPWDYKDEASLRAFLLERIQEGFSFPLNPVWPVRDKGWFEVFQALRASEHGATDLQSWFPPELDYASTIEKLHAKFPEGFRLVQKCLAPRACLCLCNTWLKQLYQVKHALSEEGFLCLLELLSCESECGFVRRRSASEVEKKEIFEVTVKLSEALSLPLSGRERVWQLESGARSGNGK</sequence>
<evidence type="ECO:0000313" key="2">
    <source>
        <dbReference type="Proteomes" id="UP000604046"/>
    </source>
</evidence>
<evidence type="ECO:0000313" key="1">
    <source>
        <dbReference type="EMBL" id="CAE7457066.1"/>
    </source>
</evidence>
<protein>
    <submittedName>
        <fullName evidence="1">Uncharacterized protein</fullName>
    </submittedName>
</protein>
<dbReference type="EMBL" id="CAJNDS010002384">
    <property type="protein sequence ID" value="CAE7457066.1"/>
    <property type="molecule type" value="Genomic_DNA"/>
</dbReference>